<feature type="transmembrane region" description="Helical" evidence="14">
    <location>
        <begin position="44"/>
        <end position="68"/>
    </location>
</feature>
<feature type="transmembrane region" description="Helical" evidence="14">
    <location>
        <begin position="6"/>
        <end position="23"/>
    </location>
</feature>
<sequence>MSATYLTLMVLYGALMIAIALWFSRAAVMKDGEDFVLAGKSLPAPILAGTMLATFVGSGSIIGGANFVYSYGPIPGIFFFLGTFVGILCLLALAPKVRANGFRTVPELFQARFGRATRVVGTAMVLLAFVGITAYQFTGAGNILSLILPVSAAQGTVIAAVLITLLTLAGGLKSVAWTDFYSAALIVLGLLVCLVYVFTQDVGGIGTYVDRLDPTLRTFTGSLSPVQMLGYFLPLFLLILGDQNMHQRLAAAKDSGTATKATIMFFVGAIFIIGPIILLASSSSFLLPDIEADMAILGLAGAETTPELIGGVVLVAALALIITTGSSYLLTCSGNFVYDLIFVNRPERANERAGVMVGRTSVLAIAVFAYIMVQFFPSVLELQMYAYTMYGAALTPVILAALFWKRATAAGAIATILVGGAVTVFWEATGRSADVNSVIISLPAAIVTLVVVSLLTPSRVRPVGATAAADRC</sequence>
<keyword evidence="6" id="KW-0769">Symport</keyword>
<keyword evidence="3" id="KW-0813">Transport</keyword>
<comment type="similarity">
    <text evidence="2 13">Belongs to the sodium:solute symporter (SSF) (TC 2.A.21) family.</text>
</comment>
<accession>A0A3L8PKH2</accession>
<evidence type="ECO:0000313" key="15">
    <source>
        <dbReference type="EMBL" id="RLV55740.1"/>
    </source>
</evidence>
<dbReference type="PROSITE" id="PS50283">
    <property type="entry name" value="NA_SOLUT_SYMP_3"/>
    <property type="match status" value="1"/>
</dbReference>
<evidence type="ECO:0000256" key="2">
    <source>
        <dbReference type="ARBA" id="ARBA00006434"/>
    </source>
</evidence>
<feature type="transmembrane region" description="Helical" evidence="14">
    <location>
        <begin position="353"/>
        <end position="373"/>
    </location>
</feature>
<dbReference type="CDD" id="cd10322">
    <property type="entry name" value="SLC5sbd"/>
    <property type="match status" value="1"/>
</dbReference>
<feature type="transmembrane region" description="Helical" evidence="14">
    <location>
        <begin position="74"/>
        <end position="95"/>
    </location>
</feature>
<organism evidence="15 16">
    <name type="scientific">Aeromicrobium phragmitis</name>
    <dbReference type="NCBI Taxonomy" id="2478914"/>
    <lineage>
        <taxon>Bacteria</taxon>
        <taxon>Bacillati</taxon>
        <taxon>Actinomycetota</taxon>
        <taxon>Actinomycetes</taxon>
        <taxon>Propionibacteriales</taxon>
        <taxon>Nocardioidaceae</taxon>
        <taxon>Aeromicrobium</taxon>
    </lineage>
</organism>
<dbReference type="Pfam" id="PF00474">
    <property type="entry name" value="SSF"/>
    <property type="match status" value="1"/>
</dbReference>
<dbReference type="GO" id="GO:0015293">
    <property type="term" value="F:symporter activity"/>
    <property type="evidence" value="ECO:0007669"/>
    <property type="project" value="UniProtKB-KW"/>
</dbReference>
<evidence type="ECO:0000256" key="10">
    <source>
        <dbReference type="ARBA" id="ARBA00023136"/>
    </source>
</evidence>
<evidence type="ECO:0000256" key="14">
    <source>
        <dbReference type="SAM" id="Phobius"/>
    </source>
</evidence>
<keyword evidence="4" id="KW-1003">Cell membrane</keyword>
<evidence type="ECO:0000256" key="3">
    <source>
        <dbReference type="ARBA" id="ARBA00022448"/>
    </source>
</evidence>
<keyword evidence="16" id="KW-1185">Reference proteome</keyword>
<keyword evidence="10 14" id="KW-0472">Membrane</keyword>
<feature type="transmembrane region" description="Helical" evidence="14">
    <location>
        <begin position="116"/>
        <end position="137"/>
    </location>
</feature>
<evidence type="ECO:0000256" key="9">
    <source>
        <dbReference type="ARBA" id="ARBA00023065"/>
    </source>
</evidence>
<feature type="transmembrane region" description="Helical" evidence="14">
    <location>
        <begin position="143"/>
        <end position="168"/>
    </location>
</feature>
<evidence type="ECO:0000256" key="6">
    <source>
        <dbReference type="ARBA" id="ARBA00022847"/>
    </source>
</evidence>
<feature type="transmembrane region" description="Helical" evidence="14">
    <location>
        <begin position="385"/>
        <end position="404"/>
    </location>
</feature>
<dbReference type="PANTHER" id="PTHR48086">
    <property type="entry name" value="SODIUM/PROLINE SYMPORTER-RELATED"/>
    <property type="match status" value="1"/>
</dbReference>
<feature type="transmembrane region" description="Helical" evidence="14">
    <location>
        <begin position="308"/>
        <end position="332"/>
    </location>
</feature>
<feature type="transmembrane region" description="Helical" evidence="14">
    <location>
        <begin position="219"/>
        <end position="240"/>
    </location>
</feature>
<dbReference type="OrthoDB" id="3802925at2"/>
<dbReference type="AlphaFoldDB" id="A0A3L8PKH2"/>
<evidence type="ECO:0000256" key="7">
    <source>
        <dbReference type="ARBA" id="ARBA00022989"/>
    </source>
</evidence>
<dbReference type="PANTHER" id="PTHR48086:SF3">
    <property type="entry name" value="SODIUM_PROLINE SYMPORTER"/>
    <property type="match status" value="1"/>
</dbReference>
<dbReference type="Gene3D" id="1.20.1730.10">
    <property type="entry name" value="Sodium/glucose cotransporter"/>
    <property type="match status" value="1"/>
</dbReference>
<evidence type="ECO:0000313" key="16">
    <source>
        <dbReference type="Proteomes" id="UP000282515"/>
    </source>
</evidence>
<evidence type="ECO:0000256" key="8">
    <source>
        <dbReference type="ARBA" id="ARBA00023053"/>
    </source>
</evidence>
<comment type="caution">
    <text evidence="15">The sequence shown here is derived from an EMBL/GenBank/DDBJ whole genome shotgun (WGS) entry which is preliminary data.</text>
</comment>
<comment type="catalytic activity">
    <reaction evidence="12">
        <text>L-proline(in) + Na(+)(in) = L-proline(out) + Na(+)(out)</text>
        <dbReference type="Rhea" id="RHEA:28967"/>
        <dbReference type="ChEBI" id="CHEBI:29101"/>
        <dbReference type="ChEBI" id="CHEBI:60039"/>
    </reaction>
</comment>
<dbReference type="RefSeq" id="WP_121794377.1">
    <property type="nucleotide sequence ID" value="NZ_RDBF01000006.1"/>
</dbReference>
<gene>
    <name evidence="15" type="ORF">D9V41_09760</name>
</gene>
<dbReference type="GO" id="GO:0005886">
    <property type="term" value="C:plasma membrane"/>
    <property type="evidence" value="ECO:0007669"/>
    <property type="project" value="UniProtKB-SubCell"/>
</dbReference>
<dbReference type="EMBL" id="RDBF01000006">
    <property type="protein sequence ID" value="RLV55740.1"/>
    <property type="molecule type" value="Genomic_DNA"/>
</dbReference>
<evidence type="ECO:0000256" key="5">
    <source>
        <dbReference type="ARBA" id="ARBA00022692"/>
    </source>
</evidence>
<dbReference type="InterPro" id="IPR038377">
    <property type="entry name" value="Na/Glc_symporter_sf"/>
</dbReference>
<feature type="transmembrane region" description="Helical" evidence="14">
    <location>
        <begin position="261"/>
        <end position="288"/>
    </location>
</feature>
<keyword evidence="11" id="KW-0739">Sodium transport</keyword>
<feature type="transmembrane region" description="Helical" evidence="14">
    <location>
        <begin position="438"/>
        <end position="456"/>
    </location>
</feature>
<dbReference type="InterPro" id="IPR050277">
    <property type="entry name" value="Sodium:Solute_Symporter"/>
</dbReference>
<comment type="subcellular location">
    <subcellularLocation>
        <location evidence="1">Cell membrane</location>
        <topology evidence="1">Multi-pass membrane protein</topology>
    </subcellularLocation>
</comment>
<feature type="transmembrane region" description="Helical" evidence="14">
    <location>
        <begin position="180"/>
        <end position="199"/>
    </location>
</feature>
<evidence type="ECO:0000256" key="12">
    <source>
        <dbReference type="ARBA" id="ARBA00033708"/>
    </source>
</evidence>
<keyword evidence="5 14" id="KW-0812">Transmembrane</keyword>
<dbReference type="GO" id="GO:0006814">
    <property type="term" value="P:sodium ion transport"/>
    <property type="evidence" value="ECO:0007669"/>
    <property type="project" value="UniProtKB-KW"/>
</dbReference>
<reference evidence="15 16" key="1">
    <citation type="submission" date="2018-10" db="EMBL/GenBank/DDBJ databases">
        <title>Aeromicrobium sp. 9W16Y-2 whole genome shotgun sequence.</title>
        <authorList>
            <person name="Li F."/>
        </authorList>
    </citation>
    <scope>NUCLEOTIDE SEQUENCE [LARGE SCALE GENOMIC DNA]</scope>
    <source>
        <strain evidence="15 16">9W16Y-2</strain>
    </source>
</reference>
<evidence type="ECO:0000256" key="13">
    <source>
        <dbReference type="RuleBase" id="RU362091"/>
    </source>
</evidence>
<keyword evidence="9" id="KW-0406">Ion transport</keyword>
<dbReference type="Proteomes" id="UP000282515">
    <property type="component" value="Unassembled WGS sequence"/>
</dbReference>
<name>A0A3L8PKH2_9ACTN</name>
<proteinExistence type="inferred from homology"/>
<keyword evidence="8" id="KW-0915">Sodium</keyword>
<evidence type="ECO:0000256" key="4">
    <source>
        <dbReference type="ARBA" id="ARBA00022475"/>
    </source>
</evidence>
<evidence type="ECO:0000256" key="11">
    <source>
        <dbReference type="ARBA" id="ARBA00023201"/>
    </source>
</evidence>
<evidence type="ECO:0000256" key="1">
    <source>
        <dbReference type="ARBA" id="ARBA00004651"/>
    </source>
</evidence>
<protein>
    <submittedName>
        <fullName evidence="15">Sodium:solute symporter family protein</fullName>
    </submittedName>
</protein>
<feature type="transmembrane region" description="Helical" evidence="14">
    <location>
        <begin position="409"/>
        <end position="426"/>
    </location>
</feature>
<keyword evidence="7 14" id="KW-1133">Transmembrane helix</keyword>
<dbReference type="InterPro" id="IPR001734">
    <property type="entry name" value="Na/solute_symporter"/>
</dbReference>